<evidence type="ECO:0000313" key="3">
    <source>
        <dbReference type="EMBL" id="PIO96317.1"/>
    </source>
</evidence>
<reference evidence="4 5" key="1">
    <citation type="submission" date="2017-08" db="EMBL/GenBank/DDBJ databases">
        <title>Pleomorphomonas carboxidotrophicus sp. nov., a new mesophilic hydrogenogenic carboxidotroph.</title>
        <authorList>
            <person name="Esquivel-Elizondo S."/>
            <person name="Krajmalnik-Brown R."/>
            <person name="Maldonado J."/>
        </authorList>
    </citation>
    <scope>NUCLEOTIDE SEQUENCE [LARGE SCALE GENOMIC DNA]</scope>
    <source>
        <strain evidence="4 5">SVCO-16</strain>
    </source>
</reference>
<feature type="domain" description="Flagellar basal body rod protein N-terminal" evidence="2">
    <location>
        <begin position="9"/>
        <end position="37"/>
    </location>
</feature>
<name>A0A2G9WVK2_9HYPH</name>
<proteinExistence type="predicted"/>
<dbReference type="GO" id="GO:0009425">
    <property type="term" value="C:bacterial-type flagellum basal body"/>
    <property type="evidence" value="ECO:0007669"/>
    <property type="project" value="UniProtKB-SubCell"/>
</dbReference>
<dbReference type="OrthoDB" id="7181295at2"/>
<evidence type="ECO:0000313" key="4">
    <source>
        <dbReference type="EMBL" id="PIO98150.1"/>
    </source>
</evidence>
<dbReference type="InterPro" id="IPR001444">
    <property type="entry name" value="Flag_bb_rod_N"/>
</dbReference>
<accession>A0A2G9WVK2</accession>
<sequence length="41" mass="3997">MSVSVASSIALSALRAAQVGLSVSSANIANADVDGYTVKTA</sequence>
<evidence type="ECO:0000259" key="2">
    <source>
        <dbReference type="Pfam" id="PF00460"/>
    </source>
</evidence>
<dbReference type="EMBL" id="NQVN01000039">
    <property type="protein sequence ID" value="PIO96317.1"/>
    <property type="molecule type" value="Genomic_DNA"/>
</dbReference>
<dbReference type="Proteomes" id="UP000231070">
    <property type="component" value="Unassembled WGS sequence"/>
</dbReference>
<evidence type="ECO:0000313" key="5">
    <source>
        <dbReference type="Proteomes" id="UP000231070"/>
    </source>
</evidence>
<gene>
    <name evidence="4" type="ORF">CJ014_15935</name>
    <name evidence="3" type="ORF">CJ014_26150</name>
</gene>
<keyword evidence="5" id="KW-1185">Reference proteome</keyword>
<dbReference type="RefSeq" id="WP_133121868.1">
    <property type="nucleotide sequence ID" value="NZ_NQVN01000011.1"/>
</dbReference>
<evidence type="ECO:0000256" key="1">
    <source>
        <dbReference type="ARBA" id="ARBA00004117"/>
    </source>
</evidence>
<protein>
    <recommendedName>
        <fullName evidence="2">Flagellar basal body rod protein N-terminal domain-containing protein</fullName>
    </recommendedName>
</protein>
<feature type="non-terminal residue" evidence="4">
    <location>
        <position position="41"/>
    </location>
</feature>
<dbReference type="EMBL" id="NQVN01000011">
    <property type="protein sequence ID" value="PIO98150.1"/>
    <property type="molecule type" value="Genomic_DNA"/>
</dbReference>
<comment type="subcellular location">
    <subcellularLocation>
        <location evidence="1">Bacterial flagellum basal body</location>
    </subcellularLocation>
</comment>
<comment type="caution">
    <text evidence="4">The sequence shown here is derived from an EMBL/GenBank/DDBJ whole genome shotgun (WGS) entry which is preliminary data.</text>
</comment>
<organism evidence="4 5">
    <name type="scientific">Pleomorphomonas carboxyditropha</name>
    <dbReference type="NCBI Taxonomy" id="2023338"/>
    <lineage>
        <taxon>Bacteria</taxon>
        <taxon>Pseudomonadati</taxon>
        <taxon>Pseudomonadota</taxon>
        <taxon>Alphaproteobacteria</taxon>
        <taxon>Hyphomicrobiales</taxon>
        <taxon>Pleomorphomonadaceae</taxon>
        <taxon>Pleomorphomonas</taxon>
    </lineage>
</organism>
<dbReference type="Pfam" id="PF00460">
    <property type="entry name" value="Flg_bb_rod"/>
    <property type="match status" value="1"/>
</dbReference>
<dbReference type="AlphaFoldDB" id="A0A2G9WVK2"/>